<dbReference type="SUPFAM" id="SSF53098">
    <property type="entry name" value="Ribonuclease H-like"/>
    <property type="match status" value="1"/>
</dbReference>
<feature type="domain" description="Reverse transcriptase" evidence="15">
    <location>
        <begin position="635"/>
        <end position="814"/>
    </location>
</feature>
<dbReference type="PROSITE" id="PS50175">
    <property type="entry name" value="ASP_PROT_RETROV"/>
    <property type="match status" value="1"/>
</dbReference>
<feature type="region of interest" description="Disordered" evidence="12">
    <location>
        <begin position="342"/>
        <end position="362"/>
    </location>
</feature>
<feature type="domain" description="Peptidase A2" evidence="14">
    <location>
        <begin position="449"/>
        <end position="528"/>
    </location>
</feature>
<feature type="compositionally biased region" description="Acidic residues" evidence="12">
    <location>
        <begin position="1466"/>
        <end position="1480"/>
    </location>
</feature>
<evidence type="ECO:0000256" key="10">
    <source>
        <dbReference type="ARBA" id="ARBA00023268"/>
    </source>
</evidence>
<evidence type="ECO:0000313" key="18">
    <source>
        <dbReference type="Proteomes" id="UP000327044"/>
    </source>
</evidence>
<dbReference type="Proteomes" id="UP000327044">
    <property type="component" value="Unassembled WGS sequence"/>
</dbReference>
<dbReference type="PANTHER" id="PTHR37984:SF5">
    <property type="entry name" value="PROTEIN NYNRIN-LIKE"/>
    <property type="match status" value="1"/>
</dbReference>
<evidence type="ECO:0000256" key="7">
    <source>
        <dbReference type="ARBA" id="ARBA00022759"/>
    </source>
</evidence>
<dbReference type="CDD" id="cd09274">
    <property type="entry name" value="RNase_HI_RT_Ty3"/>
    <property type="match status" value="1"/>
</dbReference>
<dbReference type="PROSITE" id="PS50158">
    <property type="entry name" value="ZF_CCHC"/>
    <property type="match status" value="2"/>
</dbReference>
<evidence type="ECO:0000259" key="14">
    <source>
        <dbReference type="PROSITE" id="PS50175"/>
    </source>
</evidence>
<dbReference type="EMBL" id="VVIM01000004">
    <property type="protein sequence ID" value="KAB0800718.1"/>
    <property type="molecule type" value="Genomic_DNA"/>
</dbReference>
<reference evidence="17 18" key="1">
    <citation type="journal article" date="2018" name="Elife">
        <title>Firefly genomes illuminate parallel origins of bioluminescence in beetles.</title>
        <authorList>
            <person name="Fallon T.R."/>
            <person name="Lower S.E."/>
            <person name="Chang C.H."/>
            <person name="Bessho-Uehara M."/>
            <person name="Martin G.J."/>
            <person name="Bewick A.J."/>
            <person name="Behringer M."/>
            <person name="Debat H.J."/>
            <person name="Wong I."/>
            <person name="Day J.C."/>
            <person name="Suvorov A."/>
            <person name="Silva C.J."/>
            <person name="Stanger-Hall K.F."/>
            <person name="Hall D.W."/>
            <person name="Schmitz R.J."/>
            <person name="Nelson D.R."/>
            <person name="Lewis S.M."/>
            <person name="Shigenobu S."/>
            <person name="Bybee S.M."/>
            <person name="Larracuente A.M."/>
            <person name="Oba Y."/>
            <person name="Weng J.K."/>
        </authorList>
    </citation>
    <scope>NUCLEOTIDE SEQUENCE [LARGE SCALE GENOMIC DNA]</scope>
    <source>
        <strain evidence="17">1611_PpyrPB1</strain>
        <tissue evidence="17">Whole body</tissue>
    </source>
</reference>
<feature type="compositionally biased region" description="Acidic residues" evidence="12">
    <location>
        <begin position="114"/>
        <end position="133"/>
    </location>
</feature>
<dbReference type="Pfam" id="PF00098">
    <property type="entry name" value="zf-CCHC"/>
    <property type="match status" value="2"/>
</dbReference>
<evidence type="ECO:0000256" key="11">
    <source>
        <dbReference type="PROSITE-ProRule" id="PRU00047"/>
    </source>
</evidence>
<dbReference type="PANTHER" id="PTHR37984">
    <property type="entry name" value="PROTEIN CBG26694"/>
    <property type="match status" value="1"/>
</dbReference>
<dbReference type="SUPFAM" id="SSF57756">
    <property type="entry name" value="Retrovirus zinc finger-like domains"/>
    <property type="match status" value="1"/>
</dbReference>
<dbReference type="GO" id="GO:0004519">
    <property type="term" value="F:endonuclease activity"/>
    <property type="evidence" value="ECO:0007669"/>
    <property type="project" value="UniProtKB-KW"/>
</dbReference>
<evidence type="ECO:0000259" key="15">
    <source>
        <dbReference type="PROSITE" id="PS50878"/>
    </source>
</evidence>
<evidence type="ECO:0000259" key="13">
    <source>
        <dbReference type="PROSITE" id="PS50158"/>
    </source>
</evidence>
<dbReference type="InterPro" id="IPR001584">
    <property type="entry name" value="Integrase_cat-core"/>
</dbReference>
<comment type="caution">
    <text evidence="17">The sequence shown here is derived from an EMBL/GenBank/DDBJ whole genome shotgun (WGS) entry which is preliminary data.</text>
</comment>
<evidence type="ECO:0000256" key="1">
    <source>
        <dbReference type="ARBA" id="ARBA00012493"/>
    </source>
</evidence>
<dbReference type="InterPro" id="IPR000477">
    <property type="entry name" value="RT_dom"/>
</dbReference>
<dbReference type="InterPro" id="IPR041588">
    <property type="entry name" value="Integrase_H2C2"/>
</dbReference>
<accession>A0A5N4AU10</accession>
<dbReference type="InterPro" id="IPR043128">
    <property type="entry name" value="Rev_trsase/Diguanyl_cyclase"/>
</dbReference>
<evidence type="ECO:0000256" key="8">
    <source>
        <dbReference type="ARBA" id="ARBA00022801"/>
    </source>
</evidence>
<dbReference type="SUPFAM" id="SSF56672">
    <property type="entry name" value="DNA/RNA polymerases"/>
    <property type="match status" value="1"/>
</dbReference>
<dbReference type="FunFam" id="1.10.340.70:FF:000001">
    <property type="entry name" value="Retrovirus-related Pol polyprotein from transposon gypsy-like Protein"/>
    <property type="match status" value="1"/>
</dbReference>
<gene>
    <name evidence="17" type="ORF">PPYR_06457</name>
</gene>
<dbReference type="Gene3D" id="3.30.70.270">
    <property type="match status" value="2"/>
</dbReference>
<feature type="region of interest" description="Disordered" evidence="12">
    <location>
        <begin position="1463"/>
        <end position="1510"/>
    </location>
</feature>
<dbReference type="GO" id="GO:0003677">
    <property type="term" value="F:DNA binding"/>
    <property type="evidence" value="ECO:0007669"/>
    <property type="project" value="UniProtKB-KW"/>
</dbReference>
<keyword evidence="11" id="KW-0863">Zinc-finger</keyword>
<dbReference type="Gene3D" id="3.30.420.10">
    <property type="entry name" value="Ribonuclease H-like superfamily/Ribonuclease H"/>
    <property type="match status" value="1"/>
</dbReference>
<evidence type="ECO:0000259" key="16">
    <source>
        <dbReference type="PROSITE" id="PS50994"/>
    </source>
</evidence>
<dbReference type="Gene3D" id="1.10.340.70">
    <property type="match status" value="1"/>
</dbReference>
<dbReference type="GO" id="GO:0004190">
    <property type="term" value="F:aspartic-type endopeptidase activity"/>
    <property type="evidence" value="ECO:0007669"/>
    <property type="project" value="UniProtKB-KW"/>
</dbReference>
<dbReference type="Gene3D" id="3.10.10.10">
    <property type="entry name" value="HIV Type 1 Reverse Transcriptase, subunit A, domain 1"/>
    <property type="match status" value="1"/>
</dbReference>
<evidence type="ECO:0000256" key="6">
    <source>
        <dbReference type="ARBA" id="ARBA00022750"/>
    </source>
</evidence>
<keyword evidence="11" id="KW-0479">Metal-binding</keyword>
<organism evidence="17 18">
    <name type="scientific">Photinus pyralis</name>
    <name type="common">Common eastern firefly</name>
    <name type="synonym">Lampyris pyralis</name>
    <dbReference type="NCBI Taxonomy" id="7054"/>
    <lineage>
        <taxon>Eukaryota</taxon>
        <taxon>Metazoa</taxon>
        <taxon>Ecdysozoa</taxon>
        <taxon>Arthropoda</taxon>
        <taxon>Hexapoda</taxon>
        <taxon>Insecta</taxon>
        <taxon>Pterygota</taxon>
        <taxon>Neoptera</taxon>
        <taxon>Endopterygota</taxon>
        <taxon>Coleoptera</taxon>
        <taxon>Polyphaga</taxon>
        <taxon>Elateriformia</taxon>
        <taxon>Elateroidea</taxon>
        <taxon>Lampyridae</taxon>
        <taxon>Lampyrinae</taxon>
        <taxon>Photinus</taxon>
    </lineage>
</organism>
<dbReference type="InterPro" id="IPR041577">
    <property type="entry name" value="RT_RNaseH_2"/>
</dbReference>
<evidence type="ECO:0000313" key="17">
    <source>
        <dbReference type="EMBL" id="KAB0800718.1"/>
    </source>
</evidence>
<dbReference type="EC" id="2.7.7.49" evidence="1"/>
<keyword evidence="10" id="KW-0511">Multifunctional enzyme</keyword>
<dbReference type="Pfam" id="PF00665">
    <property type="entry name" value="rve"/>
    <property type="match status" value="1"/>
</dbReference>
<dbReference type="FunFam" id="3.30.420.10:FF:000032">
    <property type="entry name" value="Retrovirus-related Pol polyprotein from transposon 297-like Protein"/>
    <property type="match status" value="1"/>
</dbReference>
<dbReference type="GO" id="GO:0003964">
    <property type="term" value="F:RNA-directed DNA polymerase activity"/>
    <property type="evidence" value="ECO:0007669"/>
    <property type="project" value="UniProtKB-EC"/>
</dbReference>
<dbReference type="CDD" id="cd01647">
    <property type="entry name" value="RT_LTR"/>
    <property type="match status" value="1"/>
</dbReference>
<dbReference type="InterPro" id="IPR036397">
    <property type="entry name" value="RNaseH_sf"/>
</dbReference>
<dbReference type="InterPro" id="IPR036875">
    <property type="entry name" value="Znf_CCHC_sf"/>
</dbReference>
<keyword evidence="8" id="KW-0378">Hydrolase</keyword>
<keyword evidence="3" id="KW-0808">Transferase</keyword>
<evidence type="ECO:0000256" key="12">
    <source>
        <dbReference type="SAM" id="MobiDB-lite"/>
    </source>
</evidence>
<feature type="domain" description="CCHC-type" evidence="13">
    <location>
        <begin position="395"/>
        <end position="411"/>
    </location>
</feature>
<keyword evidence="6" id="KW-0064">Aspartyl protease</keyword>
<keyword evidence="9" id="KW-0238">DNA-binding</keyword>
<dbReference type="Pfam" id="PF17921">
    <property type="entry name" value="Integrase_H2C2"/>
    <property type="match status" value="1"/>
</dbReference>
<dbReference type="Gene3D" id="4.10.60.10">
    <property type="entry name" value="Zinc finger, CCHC-type"/>
    <property type="match status" value="1"/>
</dbReference>
<dbReference type="InParanoid" id="A0A5N4AU10"/>
<keyword evidence="4" id="KW-0548">Nucleotidyltransferase</keyword>
<dbReference type="CDD" id="cd00303">
    <property type="entry name" value="retropepsin_like"/>
    <property type="match status" value="1"/>
</dbReference>
<feature type="region of interest" description="Disordered" evidence="12">
    <location>
        <begin position="108"/>
        <end position="135"/>
    </location>
</feature>
<dbReference type="InterPro" id="IPR001878">
    <property type="entry name" value="Znf_CCHC"/>
</dbReference>
<evidence type="ECO:0000256" key="2">
    <source>
        <dbReference type="ARBA" id="ARBA00022670"/>
    </source>
</evidence>
<keyword evidence="18" id="KW-1185">Reference proteome</keyword>
<dbReference type="InterPro" id="IPR012337">
    <property type="entry name" value="RNaseH-like_sf"/>
</dbReference>
<protein>
    <recommendedName>
        <fullName evidence="1">RNA-directed DNA polymerase</fullName>
        <ecNumber evidence="1">2.7.7.49</ecNumber>
    </recommendedName>
</protein>
<evidence type="ECO:0000256" key="5">
    <source>
        <dbReference type="ARBA" id="ARBA00022722"/>
    </source>
</evidence>
<dbReference type="InterPro" id="IPR043502">
    <property type="entry name" value="DNA/RNA_pol_sf"/>
</dbReference>
<feature type="domain" description="Integrase catalytic" evidence="16">
    <location>
        <begin position="1175"/>
        <end position="1343"/>
    </location>
</feature>
<evidence type="ECO:0000256" key="4">
    <source>
        <dbReference type="ARBA" id="ARBA00022695"/>
    </source>
</evidence>
<dbReference type="InterPro" id="IPR021109">
    <property type="entry name" value="Peptidase_aspartic_dom_sf"/>
</dbReference>
<dbReference type="Pfam" id="PF00078">
    <property type="entry name" value="RVT_1"/>
    <property type="match status" value="1"/>
</dbReference>
<sequence length="1510" mass="173791">MTTLGSNEVIARNIQGAAKKVASSLNKLLFESDWDRRSKERIKSFSGFTFEINSEEEQNKLEYVKNNLTQRELIDCCFLLNVEFEDASVEGLGRLLVKRLSQINTINETHDRNDEDEEVNDEHEDDQNDDDENEVLRSSTARVMNTHDTTDVFCHRQFESDETTTRPNERFSLSFRDVEETMRPFEGKKEYPVEKWIRDFEETAELMNWNSMQKFIFAKKLLKGTARLFVQSERGLNSWQKVSDALLTEFRTKVNSAEIHKMLNQRKMRKEETVDEYFYVMKEIAGRGFIESEALFQYVIDGIDDDESNKIVLYGATRYGEFKKKLDVYSEVRRKNLKTRQYQPKETNKKREYTEQVSKEKTTNANDRVNDVRCYNCGVKGHVASRCESKSLGTKCFNCNEFGHKSIECKKRKETKVDGPSSTKKVNKITCKDDKGEYYKNLLIDGKEVEAFIDLGSDVVTMKQAVAEELQLKYLPNEMVLRGFGQGRCTTLGKRTMLIEVDEVPIEVEVIIVPNDSQEDGMIVGRSALDQPSIRVIKEEGKLLIQQIKKAEGDQLVASDDIQVGEHVSEGDKTKLNELVSHFYDIFPKTISGVGHTNMLEMNIELTSNEVVKYRPYRVPYADRELINEMLDELLNAGVIRESTSEYASPVILVGKKDGTKRLCIDYRRLNAITKKENVTMPVIDEILDQLHGNKYFTTLDFMSGYYQVPIKEECKRLTSFVTVDRQFEFNRVPFGLVNAPSVFMRLMNLLTKRFSPGTVLTYMDDVLIPSKTVREGLEKLETVFRVISELGLTLKLSKCKFLCTEIDYLGYTIDGSGVRPGRVKLSAVENFPRPQNAHEVRQFLGLCGFFRRFVPKFSLIASPLSDLTKRDVEFKWTEVQEDAFVELKTVLVNQPVLGIYNPNAELQVHTDACKIGIAGILLQTDTSGSGFKPIAYFSRKTSELESKFHSFELESLAVVETLERFRIYLLGRRFTVITDCASLNMTMTKKDMCPRVGRWLLKLQEFDFEVKHRSGSQMKHVDALSRSPTEESRDVEAADLKINSIRIDKNDWLLTMQLQDNKINELAKKLKESSKNEERQLHEDYKIDKHGVYRKIDGATRWLVPKSIIWRVIQDAHDGMGHYGIEKTLNYLKRFYWFPKMRKKVTSYIKSCVKCAYHKAEKGKSEGELHILERVPVPFHTVNMDHVGPFVKSARKQQYVIVYQDNFTKYTILRSVPATNTTPVLKMLREIFSYFGTPARLITDRGTAYTSKEFEKFCQEHQINHIKNATATPRANGQVERQNQTLLTALTTMYEDEDGKDWDKRLKQIQFALNDLQHGTTKTSAHQLLFGYNPRNALQNQLVLALTNEEYEVDLDETRAMLREDALVKIGQQQLRDKHRFDNKHKPPRRYEEGDLVMVKRGPIATGQSRKLTPKYGGPYQVAAVLQNDRYLLTDIPGAERSQRKFNSVYATDNMKPWCTLTTSSDEDTTDSSEAECDEGTPPLMYEEGTPLEGRAGAGDSDERMTGRE</sequence>
<dbReference type="GO" id="GO:0006508">
    <property type="term" value="P:proteolysis"/>
    <property type="evidence" value="ECO:0007669"/>
    <property type="project" value="UniProtKB-KW"/>
</dbReference>
<keyword evidence="11" id="KW-0862">Zinc</keyword>
<keyword evidence="5" id="KW-0540">Nuclease</keyword>
<dbReference type="GO" id="GO:0008270">
    <property type="term" value="F:zinc ion binding"/>
    <property type="evidence" value="ECO:0007669"/>
    <property type="project" value="UniProtKB-KW"/>
</dbReference>
<dbReference type="InterPro" id="IPR001995">
    <property type="entry name" value="Peptidase_A2_cat"/>
</dbReference>
<feature type="compositionally biased region" description="Basic and acidic residues" evidence="12">
    <location>
        <begin position="346"/>
        <end position="362"/>
    </location>
</feature>
<proteinExistence type="predicted"/>
<dbReference type="Pfam" id="PF17919">
    <property type="entry name" value="RT_RNaseH_2"/>
    <property type="match status" value="1"/>
</dbReference>
<name>A0A5N4AU10_PHOPY</name>
<dbReference type="PROSITE" id="PS50994">
    <property type="entry name" value="INTEGRASE"/>
    <property type="match status" value="1"/>
</dbReference>
<dbReference type="SMART" id="SM00343">
    <property type="entry name" value="ZnF_C2HC"/>
    <property type="match status" value="2"/>
</dbReference>
<evidence type="ECO:0000256" key="3">
    <source>
        <dbReference type="ARBA" id="ARBA00022679"/>
    </source>
</evidence>
<dbReference type="GO" id="GO:0042575">
    <property type="term" value="C:DNA polymerase complex"/>
    <property type="evidence" value="ECO:0007669"/>
    <property type="project" value="UniProtKB-ARBA"/>
</dbReference>
<feature type="domain" description="CCHC-type" evidence="13">
    <location>
        <begin position="373"/>
        <end position="389"/>
    </location>
</feature>
<keyword evidence="2" id="KW-0645">Protease</keyword>
<dbReference type="InterPro" id="IPR050951">
    <property type="entry name" value="Retrovirus_Pol_polyprotein"/>
</dbReference>
<dbReference type="SUPFAM" id="SSF50630">
    <property type="entry name" value="Acid proteases"/>
    <property type="match status" value="1"/>
</dbReference>
<dbReference type="GO" id="GO:0015074">
    <property type="term" value="P:DNA integration"/>
    <property type="evidence" value="ECO:0007669"/>
    <property type="project" value="InterPro"/>
</dbReference>
<evidence type="ECO:0000256" key="9">
    <source>
        <dbReference type="ARBA" id="ARBA00023125"/>
    </source>
</evidence>
<keyword evidence="7" id="KW-0255">Endonuclease</keyword>
<dbReference type="Gene3D" id="2.40.70.10">
    <property type="entry name" value="Acid Proteases"/>
    <property type="match status" value="1"/>
</dbReference>
<dbReference type="PROSITE" id="PS50878">
    <property type="entry name" value="RT_POL"/>
    <property type="match status" value="1"/>
</dbReference>
<dbReference type="FunFam" id="3.30.70.270:FF:000020">
    <property type="entry name" value="Transposon Tf2-6 polyprotein-like Protein"/>
    <property type="match status" value="1"/>
</dbReference>